<sequence>MRAATTAAASAAGPSTEGPSRRRSKRDETTPPQVRANKYLTRAPGTALTIADCCICPALTPQWASASPFRLRSGGGALLFVPYMPYYRTAKFKAHDPSGHKLRCLKSAVRAYSEDYCEIMNTLRPHEAALAEDTTKSALREKVRGAIDTTVSGALREGLIDDAVTNLMSYFELDGASFP</sequence>
<dbReference type="Proteomes" id="UP000221222">
    <property type="component" value="Unassembled WGS sequence"/>
</dbReference>
<gene>
    <name evidence="2" type="ORF">CPU12_13810</name>
</gene>
<feature type="region of interest" description="Disordered" evidence="1">
    <location>
        <begin position="1"/>
        <end position="37"/>
    </location>
</feature>
<comment type="caution">
    <text evidence="2">The sequence shown here is derived from an EMBL/GenBank/DDBJ whole genome shotgun (WGS) entry which is preliminary data.</text>
</comment>
<proteinExistence type="predicted"/>
<accession>A0A2G1DE76</accession>
<feature type="non-terminal residue" evidence="2">
    <location>
        <position position="179"/>
    </location>
</feature>
<evidence type="ECO:0000256" key="1">
    <source>
        <dbReference type="SAM" id="MobiDB-lite"/>
    </source>
</evidence>
<keyword evidence="3" id="KW-1185">Reference proteome</keyword>
<evidence type="ECO:0000313" key="2">
    <source>
        <dbReference type="EMBL" id="PHO16795.1"/>
    </source>
</evidence>
<protein>
    <submittedName>
        <fullName evidence="2">Uncharacterized protein</fullName>
    </submittedName>
</protein>
<feature type="compositionally biased region" description="Low complexity" evidence="1">
    <location>
        <begin position="1"/>
        <end position="18"/>
    </location>
</feature>
<feature type="non-terminal residue" evidence="2">
    <location>
        <position position="1"/>
    </location>
</feature>
<evidence type="ECO:0000313" key="3">
    <source>
        <dbReference type="Proteomes" id="UP000221222"/>
    </source>
</evidence>
<reference evidence="2 3" key="1">
    <citation type="submission" date="2017-09" db="EMBL/GenBank/DDBJ databases">
        <title>Arcobacter canalis sp. nov., a new species isolated from a water canal contaminated with urban sewage.</title>
        <authorList>
            <person name="Perez-Cataluna A."/>
            <person name="Salas-Masso N."/>
            <person name="Figueras M.J."/>
        </authorList>
    </citation>
    <scope>NUCLEOTIDE SEQUENCE [LARGE SCALE GENOMIC DNA]</scope>
    <source>
        <strain evidence="2 3">F98-3</strain>
    </source>
</reference>
<name>A0A2G1DE76_9BACT</name>
<organism evidence="2 3">
    <name type="scientific">Malaciobacter molluscorum LMG 25693</name>
    <dbReference type="NCBI Taxonomy" id="870501"/>
    <lineage>
        <taxon>Bacteria</taxon>
        <taxon>Pseudomonadati</taxon>
        <taxon>Campylobacterota</taxon>
        <taxon>Epsilonproteobacteria</taxon>
        <taxon>Campylobacterales</taxon>
        <taxon>Arcobacteraceae</taxon>
        <taxon>Malaciobacter</taxon>
    </lineage>
</organism>
<dbReference type="EMBL" id="NXFY01000076">
    <property type="protein sequence ID" value="PHO16795.1"/>
    <property type="molecule type" value="Genomic_DNA"/>
</dbReference>
<dbReference type="AlphaFoldDB" id="A0A2G1DE76"/>